<dbReference type="CDD" id="cd00209">
    <property type="entry name" value="DHFR"/>
    <property type="match status" value="1"/>
</dbReference>
<evidence type="ECO:0000256" key="7">
    <source>
        <dbReference type="ARBA" id="ARBA00022741"/>
    </source>
</evidence>
<dbReference type="GO" id="GO:0005737">
    <property type="term" value="C:cytoplasm"/>
    <property type="evidence" value="ECO:0007669"/>
    <property type="project" value="TreeGrafter"/>
</dbReference>
<dbReference type="PROSITE" id="PS00108">
    <property type="entry name" value="PROTEIN_KINASE_ST"/>
    <property type="match status" value="5"/>
</dbReference>
<feature type="domain" description="Protein kinase" evidence="14">
    <location>
        <begin position="1597"/>
        <end position="1870"/>
    </location>
</feature>
<dbReference type="InterPro" id="IPR050494">
    <property type="entry name" value="Ser_Thr_dual-spec_kinase"/>
</dbReference>
<evidence type="ECO:0000256" key="11">
    <source>
        <dbReference type="ARBA" id="ARBA00023002"/>
    </source>
</evidence>
<evidence type="ECO:0000313" key="16">
    <source>
        <dbReference type="EMBL" id="CAJ1057137.1"/>
    </source>
</evidence>
<name>A0AAV1F9B5_XYRNO</name>
<dbReference type="EMBL" id="OY660868">
    <property type="protein sequence ID" value="CAJ1057137.1"/>
    <property type="molecule type" value="Genomic_DNA"/>
</dbReference>
<comment type="similarity">
    <text evidence="2">Belongs to the dihydrofolate reductase family.</text>
</comment>
<dbReference type="FunFam" id="3.40.430.10:FF:000002">
    <property type="entry name" value="Dihydrofolate reductase"/>
    <property type="match status" value="1"/>
</dbReference>
<dbReference type="GO" id="GO:0004674">
    <property type="term" value="F:protein serine/threonine kinase activity"/>
    <property type="evidence" value="ECO:0007669"/>
    <property type="project" value="UniProtKB-KW"/>
</dbReference>
<dbReference type="Pfam" id="PF00069">
    <property type="entry name" value="Pkinase"/>
    <property type="match status" value="5"/>
</dbReference>
<feature type="compositionally biased region" description="Basic and acidic residues" evidence="13">
    <location>
        <begin position="1960"/>
        <end position="1969"/>
    </location>
</feature>
<dbReference type="PROSITE" id="PS50011">
    <property type="entry name" value="PROTEIN_KINASE_DOM"/>
    <property type="match status" value="5"/>
</dbReference>
<feature type="domain" description="Protein kinase" evidence="14">
    <location>
        <begin position="417"/>
        <end position="732"/>
    </location>
</feature>
<evidence type="ECO:0000256" key="3">
    <source>
        <dbReference type="ARBA" id="ARBA00012856"/>
    </source>
</evidence>
<evidence type="ECO:0000256" key="12">
    <source>
        <dbReference type="ARBA" id="ARBA00048873"/>
    </source>
</evidence>
<feature type="region of interest" description="Disordered" evidence="13">
    <location>
        <begin position="384"/>
        <end position="411"/>
    </location>
</feature>
<dbReference type="Gene3D" id="1.10.510.10">
    <property type="entry name" value="Transferase(Phosphotransferase) domain 1"/>
    <property type="match status" value="6"/>
</dbReference>
<evidence type="ECO:0000256" key="13">
    <source>
        <dbReference type="SAM" id="MobiDB-lite"/>
    </source>
</evidence>
<sequence length="2277" mass="255292">MSHSSEACCAAVYQDEVYADIDIEPGEILNGDANRYFILEFIDSGTYAKVVKAKNVITRESVALKIMNNEDKEVIANEIKILQTLRTLDADKSNIVQFFETFEHNGHTCLAFEMLDKSLLDQLNENRMPFSLHEIRPITQQLLSAFDALAYIGIIYTDLKPDNVMLVNQRDQPFRVKLIDFGVSVKTSEVDDSLGMPTVPYRAPELFLGLPSSEAIDMWALGCILFEMFLFDYPFGDGFSEIGTMEDIVAIMGQPADHLLDAGKFTTHYFVKNPFSEHPKWLVKNQTKTGLEPEPCKLRVNSLEDLVTLNLENHRSIEIEDCRAFVSLLKGLLNTDPEKRISPKQALSHPFITKVHLQENADGQYLEDARDNMVITYRNRSEENHLSSAAVEDKQEEPAEADDIEPEEILNGDSGQYCISKFIDSGTFGKVVKAKNIITRESVALKIMNNEDKEVIANEIKILQTLRTLDADKSNIVQFFETFEHNGHTCLAFEMLDKSLLDQLNENRMPFSLHEIRPITQQLLSAFDALADIGIIYTDLKLDNVMLVNQRDQPFRVKLIDFGVSVKTSEVDDGLGMPTVPYRAPELFLGLPSSEAIDMWALGCILFEMFHFENPFGDGFSEIGTMEDIVAIMGQPADHLLDAGIFTTDYFVKNPSSEHSKWLVKNQTKTGLEPETTLSVNSLEDLVTLNLENHRSIEIEDRRAFVSLLKGLLNTDPEKRISPKQALSHPFITMVHLQENADGQYLEDARDKMVITYRNRSEENHLSPAAVEDKQEVPAEADDIEPEEILNGDSGQYCISKFIDSGSFGKVVKAKNIITRDSVALKIMNNEEEDVIANEIEILQTLRTLDADESNIVQFFETFEHNGHTCLAFEMLDKNLLDLLNENDTPFSLHEIRPITQQLLSAFDALADIGIIYTDLKLDNVMLVNQRDQPFRVKLIDFGLSVKTSKADDGLGIPIVPYRAPELFLGLPSSEAIDMWALGCLLFTMFHFENPFGNDFSEIGTMENIVAIMGQPADHLLNAGKFTTHYFVKNPFSEHPKWLVKNQTKTGLEPEPCKLSVNSLEDLVTLNPENHGSIEIEDRRAFVSLLKGLLNTDPEKRISPKQALSHPFITMVHLQENADGQYLEDARDKMVITYRNRSEENHLSPAAVEDKQEEPAEAEASISSSAVEDPALTIISEENHLSPAAVEDKQQVPAEADDIEPGEILNGDFGQYCVSMFIDSGAFGKVVKAKNVITRQSVALKIINNEEEDVIANEIEILQTLRTLDADESNIVQFFETFEHNGHTCLAFEMLDKNLLDLLNENDTPFSLHEIRPITQQLLSAFDALADIGIIYTDLKLNNVMLVNQRDQPFRVKLIDFGLSVKTSEVDDGLGIPIVPYRAPELFLGLPSSEAIDMWALGCLLFTMFHFENPFGNDFSEIGTMENIVAIMGQPADHLLNAGKFTTHYFVKNPFSEHPKWLAKNQTKTGLEPEPCKLSVNSLEDLVTLNPENHGSIEIEDRRAFVSLLKGLLNTDPEKRISPKQALSHPFITMVHLQENAGSQYLEDARDKMVITYRNRSEENHLSPAAVEDKQQVPAEADDIEPGEILNGDFGQYCVSMFIDSGAFGKVVKAKNIITRESVALKIMNNEDKELIANEIEILQTLRTLDADKSNIVQFFETFEHNGHTCLAFEMLDKNLLDLLNENDAPFSLHEIRPITQQLLSAFDAMGDIGIIHTDLKLDNVMLVNQRDQPKWLVKNQTKTGLEPEPCKLSVNSLEDLVTLNPENHGSIEIKDRRAFVSLLKGLLNTDPEKRISPKQALSHPFITMVHLQENAGSQYLEDARDKMVITYRNRSEENHLSPAAVEDKQEEPAEAEVAISSSAVEDPALTIISAENHLSPAAVEDKQEEPAEAEAAISSSAEEDPALTIISEENHLSPAAVEDKQEEPAEAEVAISSSAEEDPALTIISEENHLSPAAVEDKQEEPAKAEAAISSSAVEDPALTSINLSEEDVFNTSEGDRVREMSRCSVAGWLEDQAPLRIGENTLALRHESEVVLKPDCGAQAFVDASRCRESLKPFQDAERGSPCPITAASRWAEMDTSRDKVQKKPVRLIAAACRGMGIGKDGKLPWHLPSEFQYFLNTITQVSKPGKMNLLVWGKLCWYSNPETMFPVANNLHVVLSKTLNTVPDHAHFLCQNFETAILLAVRPPLADLIETIWVVGGTQVYKEALKHPWCDLIYLTDVMADFDCDVFFPEFDRRLFKEHERFPGVPSKIQEENGIKYRFQVFKKETADAV</sequence>
<keyword evidence="10" id="KW-0521">NADP</keyword>
<dbReference type="EC" id="1.5.1.3" evidence="3"/>
<evidence type="ECO:0000256" key="2">
    <source>
        <dbReference type="ARBA" id="ARBA00009539"/>
    </source>
</evidence>
<evidence type="ECO:0000256" key="1">
    <source>
        <dbReference type="ARBA" id="ARBA00004903"/>
    </source>
</evidence>
<evidence type="ECO:0000256" key="9">
    <source>
        <dbReference type="ARBA" id="ARBA00022840"/>
    </source>
</evidence>
<dbReference type="GO" id="GO:0006730">
    <property type="term" value="P:one-carbon metabolic process"/>
    <property type="evidence" value="ECO:0007669"/>
    <property type="project" value="UniProtKB-KW"/>
</dbReference>
<dbReference type="SUPFAM" id="SSF56112">
    <property type="entry name" value="Protein kinase-like (PK-like)"/>
    <property type="match status" value="5"/>
</dbReference>
<dbReference type="InterPro" id="IPR001796">
    <property type="entry name" value="DHFR_dom"/>
</dbReference>
<keyword evidence="7" id="KW-0547">Nucleotide-binding</keyword>
<protein>
    <recommendedName>
        <fullName evidence="3">dihydrofolate reductase</fullName>
        <ecNumber evidence="3">1.5.1.3</ecNumber>
    </recommendedName>
</protein>
<dbReference type="InterPro" id="IPR024072">
    <property type="entry name" value="DHFR-like_dom_sf"/>
</dbReference>
<dbReference type="InterPro" id="IPR011009">
    <property type="entry name" value="Kinase-like_dom_sf"/>
</dbReference>
<evidence type="ECO:0000256" key="10">
    <source>
        <dbReference type="ARBA" id="ARBA00022857"/>
    </source>
</evidence>
<dbReference type="Pfam" id="PF00186">
    <property type="entry name" value="DHFR_1"/>
    <property type="match status" value="1"/>
</dbReference>
<organism evidence="16 17">
    <name type="scientific">Xyrichtys novacula</name>
    <name type="common">Pearly razorfish</name>
    <name type="synonym">Hemipteronotus novacula</name>
    <dbReference type="NCBI Taxonomy" id="13765"/>
    <lineage>
        <taxon>Eukaryota</taxon>
        <taxon>Metazoa</taxon>
        <taxon>Chordata</taxon>
        <taxon>Craniata</taxon>
        <taxon>Vertebrata</taxon>
        <taxon>Euteleostomi</taxon>
        <taxon>Actinopterygii</taxon>
        <taxon>Neopterygii</taxon>
        <taxon>Teleostei</taxon>
        <taxon>Neoteleostei</taxon>
        <taxon>Acanthomorphata</taxon>
        <taxon>Eupercaria</taxon>
        <taxon>Labriformes</taxon>
        <taxon>Labridae</taxon>
        <taxon>Xyrichtys</taxon>
    </lineage>
</organism>
<dbReference type="Gene3D" id="3.40.430.10">
    <property type="entry name" value="Dihydrofolate Reductase, subunit A"/>
    <property type="match status" value="1"/>
</dbReference>
<feature type="region of interest" description="Disordered" evidence="13">
    <location>
        <begin position="1141"/>
        <end position="1169"/>
    </location>
</feature>
<dbReference type="PANTHER" id="PTHR24058">
    <property type="entry name" value="DUAL SPECIFICITY PROTEIN KINASE"/>
    <property type="match status" value="1"/>
</dbReference>
<feature type="domain" description="Protein kinase" evidence="14">
    <location>
        <begin position="1216"/>
        <end position="1532"/>
    </location>
</feature>
<evidence type="ECO:0000259" key="15">
    <source>
        <dbReference type="PROSITE" id="PS51330"/>
    </source>
</evidence>
<reference evidence="16" key="1">
    <citation type="submission" date="2023-08" db="EMBL/GenBank/DDBJ databases">
        <authorList>
            <person name="Alioto T."/>
            <person name="Alioto T."/>
            <person name="Gomez Garrido J."/>
        </authorList>
    </citation>
    <scope>NUCLEOTIDE SEQUENCE</scope>
</reference>
<gene>
    <name evidence="16" type="ORF">XNOV1_A041645</name>
</gene>
<dbReference type="GO" id="GO:0004713">
    <property type="term" value="F:protein tyrosine kinase activity"/>
    <property type="evidence" value="ECO:0007669"/>
    <property type="project" value="TreeGrafter"/>
</dbReference>
<feature type="region of interest" description="Disordered" evidence="13">
    <location>
        <begin position="1881"/>
        <end position="1905"/>
    </location>
</feature>
<feature type="domain" description="Protein kinase" evidence="14">
    <location>
        <begin position="797"/>
        <end position="1113"/>
    </location>
</feature>
<evidence type="ECO:0000256" key="8">
    <source>
        <dbReference type="ARBA" id="ARBA00022777"/>
    </source>
</evidence>
<feature type="region of interest" description="Disordered" evidence="13">
    <location>
        <begin position="1919"/>
        <end position="1943"/>
    </location>
</feature>
<keyword evidence="9" id="KW-0067">ATP-binding</keyword>
<dbReference type="InterPro" id="IPR000719">
    <property type="entry name" value="Prot_kinase_dom"/>
</dbReference>
<evidence type="ECO:0000313" key="17">
    <source>
        <dbReference type="Proteomes" id="UP001178508"/>
    </source>
</evidence>
<dbReference type="GO" id="GO:0004146">
    <property type="term" value="F:dihydrofolate reductase activity"/>
    <property type="evidence" value="ECO:0007669"/>
    <property type="project" value="UniProtKB-EC"/>
</dbReference>
<feature type="region of interest" description="Disordered" evidence="13">
    <location>
        <begin position="1956"/>
        <end position="1978"/>
    </location>
</feature>
<dbReference type="GO" id="GO:0005634">
    <property type="term" value="C:nucleus"/>
    <property type="evidence" value="ECO:0007669"/>
    <property type="project" value="TreeGrafter"/>
</dbReference>
<keyword evidence="8" id="KW-0418">Kinase</keyword>
<accession>A0AAV1F9B5</accession>
<feature type="domain" description="Protein kinase" evidence="14">
    <location>
        <begin position="36"/>
        <end position="352"/>
    </location>
</feature>
<dbReference type="SUPFAM" id="SSF53597">
    <property type="entry name" value="Dihydrofolate reductase-like"/>
    <property type="match status" value="1"/>
</dbReference>
<feature type="compositionally biased region" description="Acidic residues" evidence="13">
    <location>
        <begin position="398"/>
        <end position="410"/>
    </location>
</feature>
<evidence type="ECO:0000256" key="6">
    <source>
        <dbReference type="ARBA" id="ARBA00022679"/>
    </source>
</evidence>
<dbReference type="PROSITE" id="PS51330">
    <property type="entry name" value="DHFR_2"/>
    <property type="match status" value="1"/>
</dbReference>
<keyword evidence="11" id="KW-0560">Oxidoreductase</keyword>
<feature type="compositionally biased region" description="Basic and acidic residues" evidence="13">
    <location>
        <begin position="384"/>
        <end position="397"/>
    </location>
</feature>
<evidence type="ECO:0000259" key="14">
    <source>
        <dbReference type="PROSITE" id="PS50011"/>
    </source>
</evidence>
<keyword evidence="4" id="KW-0723">Serine/threonine-protein kinase</keyword>
<dbReference type="InterPro" id="IPR008271">
    <property type="entry name" value="Ser/Thr_kinase_AS"/>
</dbReference>
<dbReference type="GO" id="GO:0046654">
    <property type="term" value="P:tetrahydrofolate biosynthetic process"/>
    <property type="evidence" value="ECO:0007669"/>
    <property type="project" value="InterPro"/>
</dbReference>
<dbReference type="Gene3D" id="3.30.200.20">
    <property type="entry name" value="Phosphorylase Kinase, domain 1"/>
    <property type="match status" value="4"/>
</dbReference>
<feature type="domain" description="DHFR" evidence="15">
    <location>
        <begin position="2091"/>
        <end position="2271"/>
    </location>
</feature>
<dbReference type="PANTHER" id="PTHR24058:SF53">
    <property type="entry name" value="HOMEODOMAIN-INTERACTING PROTEIN KINASE 2"/>
    <property type="match status" value="1"/>
</dbReference>
<comment type="catalytic activity">
    <reaction evidence="12">
        <text>(6S)-5,6,7,8-tetrahydrofolate + NADP(+) = 7,8-dihydrofolate + NADPH + H(+)</text>
        <dbReference type="Rhea" id="RHEA:15009"/>
        <dbReference type="ChEBI" id="CHEBI:15378"/>
        <dbReference type="ChEBI" id="CHEBI:57451"/>
        <dbReference type="ChEBI" id="CHEBI:57453"/>
        <dbReference type="ChEBI" id="CHEBI:57783"/>
        <dbReference type="ChEBI" id="CHEBI:58349"/>
        <dbReference type="EC" id="1.5.1.3"/>
    </reaction>
</comment>
<comment type="pathway">
    <text evidence="1">Cofactor biosynthesis; tetrahydrofolate biosynthesis; 5,6,7,8-tetrahydrofolate from 7,8-dihydrofolate: step 1/1.</text>
</comment>
<feature type="compositionally biased region" description="Basic and acidic residues" evidence="13">
    <location>
        <begin position="1141"/>
        <end position="1158"/>
    </location>
</feature>
<proteinExistence type="inferred from homology"/>
<dbReference type="Proteomes" id="UP001178508">
    <property type="component" value="Chromosome 5"/>
</dbReference>
<evidence type="ECO:0000256" key="5">
    <source>
        <dbReference type="ARBA" id="ARBA00022563"/>
    </source>
</evidence>
<keyword evidence="5" id="KW-0554">One-carbon metabolism</keyword>
<keyword evidence="17" id="KW-1185">Reference proteome</keyword>
<dbReference type="PRINTS" id="PR00070">
    <property type="entry name" value="DHFR"/>
</dbReference>
<evidence type="ECO:0000256" key="4">
    <source>
        <dbReference type="ARBA" id="ARBA00022527"/>
    </source>
</evidence>
<dbReference type="SMART" id="SM00220">
    <property type="entry name" value="S_TKc"/>
    <property type="match status" value="5"/>
</dbReference>
<dbReference type="GO" id="GO:0005524">
    <property type="term" value="F:ATP binding"/>
    <property type="evidence" value="ECO:0007669"/>
    <property type="project" value="UniProtKB-KW"/>
</dbReference>
<keyword evidence="6" id="KW-0808">Transferase</keyword>